<dbReference type="InterPro" id="IPR035965">
    <property type="entry name" value="PAS-like_dom_sf"/>
</dbReference>
<dbReference type="Proteomes" id="UP000294547">
    <property type="component" value="Unassembled WGS sequence"/>
</dbReference>
<evidence type="ECO:0000313" key="7">
    <source>
        <dbReference type="Proteomes" id="UP000294547"/>
    </source>
</evidence>
<dbReference type="SUPFAM" id="SSF55785">
    <property type="entry name" value="PYP-like sensor domain (PAS domain)"/>
    <property type="match status" value="1"/>
</dbReference>
<dbReference type="PANTHER" id="PTHR32089">
    <property type="entry name" value="METHYL-ACCEPTING CHEMOTAXIS PROTEIN MCPB"/>
    <property type="match status" value="1"/>
</dbReference>
<dbReference type="PROSITE" id="PS50112">
    <property type="entry name" value="PAS"/>
    <property type="match status" value="1"/>
</dbReference>
<evidence type="ECO:0000259" key="5">
    <source>
        <dbReference type="PROSITE" id="PS50112"/>
    </source>
</evidence>
<reference evidence="6 7" key="1">
    <citation type="submission" date="2019-03" db="EMBL/GenBank/DDBJ databases">
        <title>Genomic Encyclopedia of Type Strains, Phase IV (KMG-IV): sequencing the most valuable type-strain genomes for metagenomic binning, comparative biology and taxonomic classification.</title>
        <authorList>
            <person name="Goeker M."/>
        </authorList>
    </citation>
    <scope>NUCLEOTIDE SEQUENCE [LARGE SCALE GENOMIC DNA]</scope>
    <source>
        <strain evidence="6 7">DSM 102969</strain>
    </source>
</reference>
<dbReference type="Gene3D" id="3.30.450.20">
    <property type="entry name" value="PAS domain"/>
    <property type="match status" value="2"/>
</dbReference>
<feature type="domain" description="Methyl-accepting transducer" evidence="4">
    <location>
        <begin position="230"/>
        <end position="466"/>
    </location>
</feature>
<dbReference type="PROSITE" id="PS50111">
    <property type="entry name" value="CHEMOTAXIS_TRANSDUC_2"/>
    <property type="match status" value="1"/>
</dbReference>
<dbReference type="SMART" id="SM00283">
    <property type="entry name" value="MA"/>
    <property type="match status" value="1"/>
</dbReference>
<evidence type="ECO:0000256" key="3">
    <source>
        <dbReference type="PROSITE-ProRule" id="PRU00284"/>
    </source>
</evidence>
<dbReference type="PANTHER" id="PTHR32089:SF112">
    <property type="entry name" value="LYSOZYME-LIKE PROTEIN-RELATED"/>
    <property type="match status" value="1"/>
</dbReference>
<evidence type="ECO:0000259" key="4">
    <source>
        <dbReference type="PROSITE" id="PS50111"/>
    </source>
</evidence>
<dbReference type="InterPro" id="IPR004090">
    <property type="entry name" value="Chemotax_Me-accpt_rcpt"/>
</dbReference>
<evidence type="ECO:0000256" key="2">
    <source>
        <dbReference type="ARBA" id="ARBA00029447"/>
    </source>
</evidence>
<evidence type="ECO:0000313" key="6">
    <source>
        <dbReference type="EMBL" id="TDP86767.1"/>
    </source>
</evidence>
<dbReference type="RefSeq" id="WP_165644306.1">
    <property type="nucleotide sequence ID" value="NZ_SNXY01000006.1"/>
</dbReference>
<dbReference type="GO" id="GO:0004888">
    <property type="term" value="F:transmembrane signaling receptor activity"/>
    <property type="evidence" value="ECO:0007669"/>
    <property type="project" value="InterPro"/>
</dbReference>
<dbReference type="SUPFAM" id="SSF58104">
    <property type="entry name" value="Methyl-accepting chemotaxis protein (MCP) signaling domain"/>
    <property type="match status" value="1"/>
</dbReference>
<proteinExistence type="inferred from homology"/>
<comment type="caution">
    <text evidence="6">The sequence shown here is derived from an EMBL/GenBank/DDBJ whole genome shotgun (WGS) entry which is preliminary data.</text>
</comment>
<dbReference type="GO" id="GO:0007165">
    <property type="term" value="P:signal transduction"/>
    <property type="evidence" value="ECO:0007669"/>
    <property type="project" value="UniProtKB-KW"/>
</dbReference>
<organism evidence="6 7">
    <name type="scientific">Oharaeibacter diazotrophicus</name>
    <dbReference type="NCBI Taxonomy" id="1920512"/>
    <lineage>
        <taxon>Bacteria</taxon>
        <taxon>Pseudomonadati</taxon>
        <taxon>Pseudomonadota</taxon>
        <taxon>Alphaproteobacteria</taxon>
        <taxon>Hyphomicrobiales</taxon>
        <taxon>Pleomorphomonadaceae</taxon>
        <taxon>Oharaeibacter</taxon>
    </lineage>
</organism>
<dbReference type="NCBIfam" id="TIGR00229">
    <property type="entry name" value="sensory_box"/>
    <property type="match status" value="1"/>
</dbReference>
<keyword evidence="7" id="KW-1185">Reference proteome</keyword>
<dbReference type="AlphaFoldDB" id="A0A4R6RLC8"/>
<dbReference type="PRINTS" id="PR00260">
    <property type="entry name" value="CHEMTRNSDUCR"/>
</dbReference>
<dbReference type="Pfam" id="PF00015">
    <property type="entry name" value="MCPsignal"/>
    <property type="match status" value="1"/>
</dbReference>
<dbReference type="EMBL" id="SNXY01000006">
    <property type="protein sequence ID" value="TDP86767.1"/>
    <property type="molecule type" value="Genomic_DNA"/>
</dbReference>
<dbReference type="InterPro" id="IPR004089">
    <property type="entry name" value="MCPsignal_dom"/>
</dbReference>
<dbReference type="Pfam" id="PF08447">
    <property type="entry name" value="PAS_3"/>
    <property type="match status" value="1"/>
</dbReference>
<dbReference type="Gene3D" id="1.10.287.950">
    <property type="entry name" value="Methyl-accepting chemotaxis protein"/>
    <property type="match status" value="1"/>
</dbReference>
<dbReference type="InterPro" id="IPR000014">
    <property type="entry name" value="PAS"/>
</dbReference>
<evidence type="ECO:0000256" key="1">
    <source>
        <dbReference type="ARBA" id="ARBA00023224"/>
    </source>
</evidence>
<accession>A0A4R6RLC8</accession>
<comment type="similarity">
    <text evidence="2">Belongs to the methyl-accepting chemotaxis (MCP) protein family.</text>
</comment>
<sequence>MFNFRSVKGTSEQFDAISKAQAVIRFDASGKVVEANENFLRTMGYRAEEIIGKHHRIFCDPAYADSPAYAEFWNNLRAGRIQAGEFERFRKDGSLVTLAATYSPMQDGAGFVKTAIEVPSRRAERRRTEALLATLDDLPIAVMTCDPATFVIDYANTTSKTLLRRLEAHLPISADQLIGSSIDVFHKRPMHQREIVGRGVPHHARIRVGPEYLDLRISHVAGRPLLIWSIVTEKAEMAEELSATVEGLEEVAKRVAAAAEKLVSTASQLNAMASTVSAAGEEQAAAIAEVAQRTSETAVQAGEVGEATTATREQLRELVTAVGSIGEVLDVVNSIAAQTKLLALNATIEAARAGEMGKGFAVVAAEVKALADQTAKSTGDITQRIGRIQSEATRTSQSVTTTIDGVQRIAGISSAVAAATDEQRAVATDVAATIVRVADEAAATRSAAEVVASLSEEVNRFASGLEARVRKMLAD</sequence>
<dbReference type="CDD" id="cd00130">
    <property type="entry name" value="PAS"/>
    <property type="match status" value="1"/>
</dbReference>
<keyword evidence="1 3" id="KW-0807">Transducer</keyword>
<protein>
    <submittedName>
        <fullName evidence="6">Methyl-accepting chemotaxis sensory transducer with Pas/Pac sensor</fullName>
    </submittedName>
</protein>
<name>A0A4R6RLC8_9HYPH</name>
<feature type="domain" description="PAS" evidence="5">
    <location>
        <begin position="23"/>
        <end position="53"/>
    </location>
</feature>
<gene>
    <name evidence="6" type="ORF">EDD54_0650</name>
</gene>
<dbReference type="GO" id="GO:0016020">
    <property type="term" value="C:membrane"/>
    <property type="evidence" value="ECO:0007669"/>
    <property type="project" value="InterPro"/>
</dbReference>
<dbReference type="GO" id="GO:0006935">
    <property type="term" value="P:chemotaxis"/>
    <property type="evidence" value="ECO:0007669"/>
    <property type="project" value="InterPro"/>
</dbReference>
<dbReference type="InterPro" id="IPR013655">
    <property type="entry name" value="PAS_fold_3"/>
</dbReference>